<evidence type="ECO:0000256" key="2">
    <source>
        <dbReference type="ARBA" id="ARBA00022448"/>
    </source>
</evidence>
<dbReference type="GO" id="GO:0035673">
    <property type="term" value="F:oligopeptide transmembrane transporter activity"/>
    <property type="evidence" value="ECO:0007669"/>
    <property type="project" value="InterPro"/>
</dbReference>
<accession>A0A147GNH2</accession>
<dbReference type="Pfam" id="PF03169">
    <property type="entry name" value="OPT"/>
    <property type="match status" value="2"/>
</dbReference>
<evidence type="ECO:0000256" key="1">
    <source>
        <dbReference type="ARBA" id="ARBA00004141"/>
    </source>
</evidence>
<proteinExistence type="predicted"/>
<keyword evidence="5 6" id="KW-0472">Membrane</keyword>
<dbReference type="EMBL" id="LDSL01000145">
    <property type="protein sequence ID" value="KTT15372.1"/>
    <property type="molecule type" value="Genomic_DNA"/>
</dbReference>
<gene>
    <name evidence="7" type="ORF">NS331_20885</name>
</gene>
<feature type="transmembrane region" description="Helical" evidence="6">
    <location>
        <begin position="277"/>
        <end position="298"/>
    </location>
</feature>
<keyword evidence="3 6" id="KW-0812">Transmembrane</keyword>
<evidence type="ECO:0000256" key="4">
    <source>
        <dbReference type="ARBA" id="ARBA00022989"/>
    </source>
</evidence>
<keyword evidence="8" id="KW-1185">Reference proteome</keyword>
<feature type="transmembrane region" description="Helical" evidence="6">
    <location>
        <begin position="373"/>
        <end position="391"/>
    </location>
</feature>
<keyword evidence="4 6" id="KW-1133">Transmembrane helix</keyword>
<feature type="transmembrane region" description="Helical" evidence="6">
    <location>
        <begin position="201"/>
        <end position="220"/>
    </location>
</feature>
<keyword evidence="2" id="KW-0813">Transport</keyword>
<feature type="transmembrane region" description="Helical" evidence="6">
    <location>
        <begin position="252"/>
        <end position="270"/>
    </location>
</feature>
<feature type="transmembrane region" description="Helical" evidence="6">
    <location>
        <begin position="445"/>
        <end position="466"/>
    </location>
</feature>
<feature type="transmembrane region" description="Helical" evidence="6">
    <location>
        <begin position="142"/>
        <end position="160"/>
    </location>
</feature>
<comment type="caution">
    <text evidence="7">The sequence shown here is derived from an EMBL/GenBank/DDBJ whole genome shotgun (WGS) entry which is preliminary data.</text>
</comment>
<evidence type="ECO:0000313" key="8">
    <source>
        <dbReference type="Proteomes" id="UP000072741"/>
    </source>
</evidence>
<reference evidence="7 8" key="1">
    <citation type="journal article" date="2016" name="Front. Microbiol.">
        <title>Genomic Resource of Rice Seed Associated Bacteria.</title>
        <authorList>
            <person name="Midha S."/>
            <person name="Bansal K."/>
            <person name="Sharma S."/>
            <person name="Kumar N."/>
            <person name="Patil P.P."/>
            <person name="Chaudhry V."/>
            <person name="Patil P.B."/>
        </authorList>
    </citation>
    <scope>NUCLEOTIDE SEQUENCE [LARGE SCALE GENOMIC DNA]</scope>
    <source>
        <strain evidence="7 8">NS331</strain>
    </source>
</reference>
<dbReference type="RefSeq" id="WP_058643867.1">
    <property type="nucleotide sequence ID" value="NZ_LDSL01000145.1"/>
</dbReference>
<dbReference type="OrthoDB" id="3652263at2"/>
<feature type="transmembrane region" description="Helical" evidence="6">
    <location>
        <begin position="411"/>
        <end position="433"/>
    </location>
</feature>
<dbReference type="GO" id="GO:0016020">
    <property type="term" value="C:membrane"/>
    <property type="evidence" value="ECO:0007669"/>
    <property type="project" value="UniProtKB-SubCell"/>
</dbReference>
<evidence type="ECO:0000256" key="3">
    <source>
        <dbReference type="ARBA" id="ARBA00022692"/>
    </source>
</evidence>
<name>A0A147GNH2_9BURK</name>
<feature type="transmembrane region" description="Helical" evidence="6">
    <location>
        <begin position="486"/>
        <end position="505"/>
    </location>
</feature>
<feature type="transmembrane region" description="Helical" evidence="6">
    <location>
        <begin position="166"/>
        <end position="189"/>
    </location>
</feature>
<dbReference type="Proteomes" id="UP000072741">
    <property type="component" value="Unassembled WGS sequence"/>
</dbReference>
<evidence type="ECO:0000256" key="6">
    <source>
        <dbReference type="SAM" id="Phobius"/>
    </source>
</evidence>
<dbReference type="InterPro" id="IPR004813">
    <property type="entry name" value="OPT"/>
</dbReference>
<sequence length="512" mass="53750">MFMLLLSVLGAIIGIQLLTTLGVTPNTSLIGALVAMVAARIPLRWFSTYRSVHVQNMAQTVISSATFGAANSLLLPIAVPFAFGRADLVLPMLVGVSLAMLLDGWLLYRMFDSRVFPASGAWPPGVAAAEAIKAGDQGGRQARLLALGLGVGVAGAWLSVPMSAFGTAFIGNVWALSMFGLGLLTRGYSQALVGIDIGKQYLPHGLMIGAGLVALIQVAGQLRHRKVSGDAPANAEPRLDATQMHRVLRQGAVAYVLIAAFLALVCGLYADMSLLALVGFVMYAAFAAYVHELIVGVAAMHSGWFPAFAVALITLLIGMLLGFPPVALVVLCGFSAATGPAFADMGYDLKAGFILRGNGQDPAFELEGRRHQLMGGMLAFVVAIPVVYFSHPMFFSQNLLPPVARVYATTIQAGIASGVGLKLAMWAVPGALIQWAGGPRRQLGVMLATGLLITHPMAGWAVAVGLVLRLVAQRWGGETVRSRLEVFAGGVIAGDALFSFCNSAAKSYTKSR</sequence>
<comment type="subcellular location">
    <subcellularLocation>
        <location evidence="1">Membrane</location>
        <topology evidence="1">Multi-pass membrane protein</topology>
    </subcellularLocation>
</comment>
<evidence type="ECO:0000256" key="5">
    <source>
        <dbReference type="ARBA" id="ARBA00023136"/>
    </source>
</evidence>
<organism evidence="7 8">
    <name type="scientific">Pseudacidovorax intermedius</name>
    <dbReference type="NCBI Taxonomy" id="433924"/>
    <lineage>
        <taxon>Bacteria</taxon>
        <taxon>Pseudomonadati</taxon>
        <taxon>Pseudomonadota</taxon>
        <taxon>Betaproteobacteria</taxon>
        <taxon>Burkholderiales</taxon>
        <taxon>Comamonadaceae</taxon>
        <taxon>Pseudacidovorax</taxon>
    </lineage>
</organism>
<feature type="transmembrane region" description="Helical" evidence="6">
    <location>
        <begin position="304"/>
        <end position="337"/>
    </location>
</feature>
<feature type="transmembrane region" description="Helical" evidence="6">
    <location>
        <begin position="61"/>
        <end position="83"/>
    </location>
</feature>
<protein>
    <submittedName>
        <fullName evidence="7">Membrane protein</fullName>
    </submittedName>
</protein>
<feature type="transmembrane region" description="Helical" evidence="6">
    <location>
        <begin position="30"/>
        <end position="49"/>
    </location>
</feature>
<evidence type="ECO:0000313" key="7">
    <source>
        <dbReference type="EMBL" id="KTT15372.1"/>
    </source>
</evidence>
<dbReference type="PATRIC" id="fig|433924.3.peg.1210"/>
<dbReference type="AlphaFoldDB" id="A0A147GNH2"/>
<feature type="transmembrane region" description="Helical" evidence="6">
    <location>
        <begin position="89"/>
        <end position="108"/>
    </location>
</feature>